<evidence type="ECO:0000256" key="3">
    <source>
        <dbReference type="PIRSR" id="PIRSR602081-1"/>
    </source>
</evidence>
<evidence type="ECO:0000259" key="4">
    <source>
        <dbReference type="Pfam" id="PF03441"/>
    </source>
</evidence>
<dbReference type="Pfam" id="PF03441">
    <property type="entry name" value="FAD_binding_7"/>
    <property type="match status" value="1"/>
</dbReference>
<dbReference type="GO" id="GO:0071949">
    <property type="term" value="F:FAD binding"/>
    <property type="evidence" value="ECO:0007669"/>
    <property type="project" value="TreeGrafter"/>
</dbReference>
<evidence type="ECO:0000313" key="6">
    <source>
        <dbReference type="Proteomes" id="UP000310597"/>
    </source>
</evidence>
<keyword evidence="5" id="KW-0456">Lyase</keyword>
<feature type="binding site" evidence="3">
    <location>
        <begin position="179"/>
        <end position="181"/>
    </location>
    <ligand>
        <name>FAD</name>
        <dbReference type="ChEBI" id="CHEBI:57692"/>
    </ligand>
</feature>
<feature type="binding site" evidence="3">
    <location>
        <position position="26"/>
    </location>
    <ligand>
        <name>FAD</name>
        <dbReference type="ChEBI" id="CHEBI:57692"/>
    </ligand>
</feature>
<dbReference type="PANTHER" id="PTHR11455:SF9">
    <property type="entry name" value="CRYPTOCHROME CIRCADIAN CLOCK 5 ISOFORM X1"/>
    <property type="match status" value="1"/>
</dbReference>
<comment type="caution">
    <text evidence="5">The sequence shown here is derived from an EMBL/GenBank/DDBJ whole genome shotgun (WGS) entry which is preliminary data.</text>
</comment>
<comment type="cofactor">
    <cofactor evidence="3">
        <name>FAD</name>
        <dbReference type="ChEBI" id="CHEBI:57692"/>
    </cofactor>
    <text evidence="3">Binds 1 FAD per subunit.</text>
</comment>
<proteinExistence type="predicted"/>
<evidence type="ECO:0000313" key="5">
    <source>
        <dbReference type="EMBL" id="TKD13827.1"/>
    </source>
</evidence>
<dbReference type="AlphaFoldDB" id="A0A4U1JLA0"/>
<keyword evidence="1 3" id="KW-0285">Flavoprotein</keyword>
<reference evidence="5 6" key="1">
    <citation type="submission" date="2019-04" db="EMBL/GenBank/DDBJ databases">
        <title>Draft Whole-Genome sequence of the purple photosynthetic bacterium Rhodobacter capsulatus SP108 with an indigenous class A beta-lactamase.</title>
        <authorList>
            <person name="Robertson S."/>
            <person name="Meyer T.E."/>
            <person name="Kyndt J.A."/>
        </authorList>
    </citation>
    <scope>NUCLEOTIDE SEQUENCE [LARGE SCALE GENOMIC DNA]</scope>
    <source>
        <strain evidence="5 6">SP108</strain>
    </source>
</reference>
<gene>
    <name evidence="5" type="ORF">FBT96_18760</name>
</gene>
<keyword evidence="2 3" id="KW-0274">FAD</keyword>
<dbReference type="RefSeq" id="WP_136909374.1">
    <property type="nucleotide sequence ID" value="NZ_SWJZ01000110.1"/>
</dbReference>
<dbReference type="SUPFAM" id="SSF48173">
    <property type="entry name" value="Cryptochrome/photolyase FAD-binding domain"/>
    <property type="match status" value="1"/>
</dbReference>
<dbReference type="PANTHER" id="PTHR11455">
    <property type="entry name" value="CRYPTOCHROME"/>
    <property type="match status" value="1"/>
</dbReference>
<dbReference type="EMBL" id="SWJZ01000110">
    <property type="protein sequence ID" value="TKD13827.1"/>
    <property type="molecule type" value="Genomic_DNA"/>
</dbReference>
<dbReference type="InterPro" id="IPR005101">
    <property type="entry name" value="Cryptochr/Photolyase_FAD-bd"/>
</dbReference>
<sequence>MTDLPLTRADALARLAAFVPVAGQDYGRLRNLDLGPGRHRHVSRLSAALRRRLITEDEVIAAVLAHHPYPAAEKFISEVFWRTYWKGWLESRPGLWPDYLRAVAQAGARLETDQDLRLRHARACAGQTGIDCFDAWVQELDSTGYLHNWARMQLASIWIFTLGLPWELGAAFTLARFVDADPASNTLSWRWVAGLHTAGKAYLSDAGRIAAMTGGRFAPKGLATRAVIGPETLTVPRPMPPRAPVRPAPTAPSLLLLTPEDLSPETVPALQDLPIRAMACLDGESAADRIALQDALARAQARWPEARCKGALAPADLAQAAQDGAQIVTAFAPVGPAADRLTALPRGLPLTEYLRDWDAQVWPQCQKGFFALKQHIPAILAKRGLA</sequence>
<dbReference type="Gene3D" id="1.25.40.80">
    <property type="match status" value="1"/>
</dbReference>
<dbReference type="GO" id="GO:0003677">
    <property type="term" value="F:DNA binding"/>
    <property type="evidence" value="ECO:0007669"/>
    <property type="project" value="TreeGrafter"/>
</dbReference>
<evidence type="ECO:0000256" key="2">
    <source>
        <dbReference type="ARBA" id="ARBA00022827"/>
    </source>
</evidence>
<feature type="domain" description="Cryptochrome/DNA photolyase FAD-binding" evidence="4">
    <location>
        <begin position="75"/>
        <end position="202"/>
    </location>
</feature>
<dbReference type="InterPro" id="IPR036134">
    <property type="entry name" value="Crypto/Photolyase_FAD-like_sf"/>
</dbReference>
<dbReference type="InterPro" id="IPR002081">
    <property type="entry name" value="Cryptochrome/DNA_photolyase_1"/>
</dbReference>
<accession>A0A4U1JLA0</accession>
<organism evidence="5 6">
    <name type="scientific">Rhodobacter capsulatus</name>
    <name type="common">Rhodopseudomonas capsulata</name>
    <dbReference type="NCBI Taxonomy" id="1061"/>
    <lineage>
        <taxon>Bacteria</taxon>
        <taxon>Pseudomonadati</taxon>
        <taxon>Pseudomonadota</taxon>
        <taxon>Alphaproteobacteria</taxon>
        <taxon>Rhodobacterales</taxon>
        <taxon>Rhodobacter group</taxon>
        <taxon>Rhodobacter</taxon>
    </lineage>
</organism>
<dbReference type="Gene3D" id="1.10.579.10">
    <property type="entry name" value="DNA Cyclobutane Dipyrimidine Photolyase, subunit A, domain 3"/>
    <property type="match status" value="1"/>
</dbReference>
<feature type="binding site" evidence="3">
    <location>
        <position position="75"/>
    </location>
    <ligand>
        <name>FAD</name>
        <dbReference type="ChEBI" id="CHEBI:57692"/>
    </ligand>
</feature>
<dbReference type="GO" id="GO:0009416">
    <property type="term" value="P:response to light stimulus"/>
    <property type="evidence" value="ECO:0007669"/>
    <property type="project" value="TreeGrafter"/>
</dbReference>
<dbReference type="OrthoDB" id="9772484at2"/>
<dbReference type="Proteomes" id="UP000310597">
    <property type="component" value="Unassembled WGS sequence"/>
</dbReference>
<protein>
    <submittedName>
        <fullName evidence="5">Deoxyribodipyrimidine photolyase</fullName>
    </submittedName>
</protein>
<evidence type="ECO:0000256" key="1">
    <source>
        <dbReference type="ARBA" id="ARBA00022630"/>
    </source>
</evidence>
<name>A0A4U1JLA0_RHOCA</name>
<dbReference type="GO" id="GO:0003904">
    <property type="term" value="F:deoxyribodipyrimidine photo-lyase activity"/>
    <property type="evidence" value="ECO:0007669"/>
    <property type="project" value="TreeGrafter"/>
</dbReference>